<comment type="caution">
    <text evidence="1">The sequence shown here is derived from an EMBL/GenBank/DDBJ whole genome shotgun (WGS) entry which is preliminary data.</text>
</comment>
<proteinExistence type="predicted"/>
<dbReference type="Proteomes" id="UP000664832">
    <property type="component" value="Unassembled WGS sequence"/>
</dbReference>
<accession>A0ABS3HZB3</accession>
<evidence type="ECO:0000313" key="2">
    <source>
        <dbReference type="Proteomes" id="UP000664832"/>
    </source>
</evidence>
<name>A0ABS3HZB3_9ENTE</name>
<reference evidence="1 2" key="1">
    <citation type="submission" date="2021-03" db="EMBL/GenBank/DDBJ databases">
        <title>Enterococcal diversity collection.</title>
        <authorList>
            <person name="Gilmore M.S."/>
            <person name="Schwartzman J."/>
            <person name="Van Tyne D."/>
            <person name="Martin M."/>
            <person name="Earl A.M."/>
            <person name="Manson A.L."/>
            <person name="Straub T."/>
            <person name="Salamzade R."/>
            <person name="Saavedra J."/>
            <person name="Lebreton F."/>
            <person name="Prichula J."/>
            <person name="Schaufler K."/>
            <person name="Gaca A."/>
            <person name="Sgardioli B."/>
            <person name="Wagenaar J."/>
            <person name="Strong T."/>
        </authorList>
    </citation>
    <scope>NUCLEOTIDE SEQUENCE [LARGE SCALE GENOMIC DNA]</scope>
    <source>
        <strain evidence="1 2">MSG2901</strain>
    </source>
</reference>
<dbReference type="InterPro" id="IPR011664">
    <property type="entry name" value="Abi_system_AbiD/AbiF-like"/>
</dbReference>
<organism evidence="1 2">
    <name type="scientific">Candidatus Enterococcus courvalinii</name>
    <dbReference type="NCBI Taxonomy" id="2815329"/>
    <lineage>
        <taxon>Bacteria</taxon>
        <taxon>Bacillati</taxon>
        <taxon>Bacillota</taxon>
        <taxon>Bacilli</taxon>
        <taxon>Lactobacillales</taxon>
        <taxon>Enterococcaceae</taxon>
        <taxon>Enterococcus</taxon>
    </lineage>
</organism>
<sequence length="298" mass="35426">MVHQQRKLPFQEMYTHMESKGITFKYLGKAEAINTLENKNYYYKLTAFRKNFTKKDGLYHDLDFSYLIDLASIDMQLRYLIMDMSLDVEHNIKTILLRLITTNNQEDGFSIVKEFELYDDYSFTKTLNTFKKSRYLNDMYQKRGNDIPIWTLIELMDFGSLCSFVKMYYKKYGNVQLEKAAKLMMFAKYLRNSAAHSNILSINVFGKTNRINGNPQAMVSSFAKLISIDSYQVGFKKVHDAICLFSLFKTYVSGHVRYLRKKEGIRLLKRSLRHKDWYKANWQLNYMFIILYKLVDFL</sequence>
<keyword evidence="2" id="KW-1185">Reference proteome</keyword>
<dbReference type="EMBL" id="JAFLWI010000006">
    <property type="protein sequence ID" value="MBO0481802.1"/>
    <property type="molecule type" value="Genomic_DNA"/>
</dbReference>
<dbReference type="RefSeq" id="WP_206898565.1">
    <property type="nucleotide sequence ID" value="NZ_JAFLWI010000006.1"/>
</dbReference>
<protein>
    <submittedName>
        <fullName evidence="1">Abi family protein</fullName>
    </submittedName>
</protein>
<evidence type="ECO:0000313" key="1">
    <source>
        <dbReference type="EMBL" id="MBO0481802.1"/>
    </source>
</evidence>
<gene>
    <name evidence="1" type="ORF">JZO71_05620</name>
</gene>
<dbReference type="Pfam" id="PF07751">
    <property type="entry name" value="Abi_2"/>
    <property type="match status" value="1"/>
</dbReference>